<proteinExistence type="predicted"/>
<accession>A0A1A9RCF5</accession>
<evidence type="ECO:0000313" key="2">
    <source>
        <dbReference type="EMBL" id="OAM15918.1"/>
    </source>
</evidence>
<dbReference type="InterPro" id="IPR046576">
    <property type="entry name" value="DUF6636"/>
</dbReference>
<dbReference type="EMBL" id="LXSF01000009">
    <property type="protein sequence ID" value="OAM15918.1"/>
    <property type="molecule type" value="Genomic_DNA"/>
</dbReference>
<gene>
    <name evidence="2" type="ORF">A7P85_07730</name>
</gene>
<keyword evidence="1" id="KW-0732">Signal</keyword>
<feature type="signal peptide" evidence="1">
    <location>
        <begin position="1"/>
        <end position="20"/>
    </location>
</feature>
<evidence type="ECO:0000313" key="3">
    <source>
        <dbReference type="Proteomes" id="UP000078003"/>
    </source>
</evidence>
<protein>
    <recommendedName>
        <fullName evidence="4">Secreted protein</fullName>
    </recommendedName>
</protein>
<feature type="chain" id="PRO_5008395641" description="Secreted protein" evidence="1">
    <location>
        <begin position="21"/>
        <end position="134"/>
    </location>
</feature>
<sequence length="134" mass="14784">MRILPLVATTILFAAGTAHAEIKMFRSPSGNINCMYDHSPGVVECQIPQPDRPVRPKPRDCELDWGSNFSIARTGHTQMGCVGDSLASPDSRVLPYGQTLRGNGWQCTSRTSGMTCTNSQNHGFEISSRRQRLF</sequence>
<evidence type="ECO:0008006" key="4">
    <source>
        <dbReference type="Google" id="ProtNLM"/>
    </source>
</evidence>
<name>A0A1A9RCF5_EIKCO</name>
<evidence type="ECO:0000256" key="1">
    <source>
        <dbReference type="SAM" id="SignalP"/>
    </source>
</evidence>
<organism evidence="2 3">
    <name type="scientific">Eikenella corrodens</name>
    <dbReference type="NCBI Taxonomy" id="539"/>
    <lineage>
        <taxon>Bacteria</taxon>
        <taxon>Pseudomonadati</taxon>
        <taxon>Pseudomonadota</taxon>
        <taxon>Betaproteobacteria</taxon>
        <taxon>Neisseriales</taxon>
        <taxon>Neisseriaceae</taxon>
        <taxon>Eikenella</taxon>
    </lineage>
</organism>
<dbReference type="Proteomes" id="UP000078003">
    <property type="component" value="Unassembled WGS sequence"/>
</dbReference>
<reference evidence="3" key="1">
    <citation type="submission" date="2016-05" db="EMBL/GenBank/DDBJ databases">
        <title>Draft genome of Corynebacterium afermentans subsp. afermentans LCDC 88199T.</title>
        <authorList>
            <person name="Bernier A.-M."/>
            <person name="Bernard K."/>
        </authorList>
    </citation>
    <scope>NUCLEOTIDE SEQUENCE [LARGE SCALE GENOMIC DNA]</scope>
    <source>
        <strain evidence="3">NML01-0328</strain>
    </source>
</reference>
<dbReference type="RefSeq" id="WP_064104573.1">
    <property type="nucleotide sequence ID" value="NZ_LXSF01000009.1"/>
</dbReference>
<dbReference type="AlphaFoldDB" id="A0A1A9RCF5"/>
<dbReference type="Pfam" id="PF20341">
    <property type="entry name" value="DUF6636"/>
    <property type="match status" value="1"/>
</dbReference>
<comment type="caution">
    <text evidence="2">The sequence shown here is derived from an EMBL/GenBank/DDBJ whole genome shotgun (WGS) entry which is preliminary data.</text>
</comment>